<gene>
    <name evidence="3" type="ORF">ALEPTO_LOCUS8950</name>
</gene>
<feature type="region of interest" description="Disordered" evidence="1">
    <location>
        <begin position="62"/>
        <end position="83"/>
    </location>
</feature>
<protein>
    <submittedName>
        <fullName evidence="3">10253_t:CDS:1</fullName>
    </submittedName>
</protein>
<keyword evidence="4" id="KW-1185">Reference proteome</keyword>
<sequence length="123" mass="13293">MASGTGSGNGYYPHNYPPEAFDTFFSRGSVRATWIAFFIMFLIWAFLWMLSMLSTLIHGSQPSTDGASANAGDTENPTTAERNYKFKGSSVKRAFDVSRDLLLGLLAALTINSLGRGSSVAVL</sequence>
<dbReference type="AlphaFoldDB" id="A0A9N9GRC3"/>
<organism evidence="3 4">
    <name type="scientific">Ambispora leptoticha</name>
    <dbReference type="NCBI Taxonomy" id="144679"/>
    <lineage>
        <taxon>Eukaryota</taxon>
        <taxon>Fungi</taxon>
        <taxon>Fungi incertae sedis</taxon>
        <taxon>Mucoromycota</taxon>
        <taxon>Glomeromycotina</taxon>
        <taxon>Glomeromycetes</taxon>
        <taxon>Archaeosporales</taxon>
        <taxon>Ambisporaceae</taxon>
        <taxon>Ambispora</taxon>
    </lineage>
</organism>
<evidence type="ECO:0000256" key="1">
    <source>
        <dbReference type="SAM" id="MobiDB-lite"/>
    </source>
</evidence>
<feature type="non-terminal residue" evidence="3">
    <location>
        <position position="1"/>
    </location>
</feature>
<name>A0A9N9GRC3_9GLOM</name>
<evidence type="ECO:0000313" key="4">
    <source>
        <dbReference type="Proteomes" id="UP000789508"/>
    </source>
</evidence>
<evidence type="ECO:0000313" key="3">
    <source>
        <dbReference type="EMBL" id="CAG8620623.1"/>
    </source>
</evidence>
<feature type="compositionally biased region" description="Polar residues" evidence="1">
    <location>
        <begin position="62"/>
        <end position="81"/>
    </location>
</feature>
<accession>A0A9N9GRC3</accession>
<keyword evidence="2" id="KW-0472">Membrane</keyword>
<dbReference type="OrthoDB" id="2446850at2759"/>
<evidence type="ECO:0000256" key="2">
    <source>
        <dbReference type="SAM" id="Phobius"/>
    </source>
</evidence>
<comment type="caution">
    <text evidence="3">The sequence shown here is derived from an EMBL/GenBank/DDBJ whole genome shotgun (WGS) entry which is preliminary data.</text>
</comment>
<dbReference type="EMBL" id="CAJVPS010005986">
    <property type="protein sequence ID" value="CAG8620623.1"/>
    <property type="molecule type" value="Genomic_DNA"/>
</dbReference>
<keyword evidence="2" id="KW-1133">Transmembrane helix</keyword>
<reference evidence="3" key="1">
    <citation type="submission" date="2021-06" db="EMBL/GenBank/DDBJ databases">
        <authorList>
            <person name="Kallberg Y."/>
            <person name="Tangrot J."/>
            <person name="Rosling A."/>
        </authorList>
    </citation>
    <scope>NUCLEOTIDE SEQUENCE</scope>
    <source>
        <strain evidence="3">FL130A</strain>
    </source>
</reference>
<dbReference type="Proteomes" id="UP000789508">
    <property type="component" value="Unassembled WGS sequence"/>
</dbReference>
<proteinExistence type="predicted"/>
<feature type="transmembrane region" description="Helical" evidence="2">
    <location>
        <begin position="32"/>
        <end position="50"/>
    </location>
</feature>
<keyword evidence="2" id="KW-0812">Transmembrane</keyword>